<dbReference type="Gene3D" id="1.10.287.110">
    <property type="entry name" value="DnaJ domain"/>
    <property type="match status" value="1"/>
</dbReference>
<dbReference type="GO" id="GO:0005737">
    <property type="term" value="C:cytoplasm"/>
    <property type="evidence" value="ECO:0007669"/>
    <property type="project" value="TreeGrafter"/>
</dbReference>
<protein>
    <submittedName>
        <fullName evidence="2">OLC1v1016361C1</fullName>
    </submittedName>
</protein>
<dbReference type="GO" id="GO:0030276">
    <property type="term" value="F:clathrin binding"/>
    <property type="evidence" value="ECO:0007669"/>
    <property type="project" value="TreeGrafter"/>
</dbReference>
<evidence type="ECO:0000313" key="2">
    <source>
        <dbReference type="EMBL" id="CAI9115457.1"/>
    </source>
</evidence>
<feature type="compositionally biased region" description="Polar residues" evidence="1">
    <location>
        <begin position="204"/>
        <end position="213"/>
    </location>
</feature>
<dbReference type="SUPFAM" id="SSF46565">
    <property type="entry name" value="Chaperone J-domain"/>
    <property type="match status" value="1"/>
</dbReference>
<dbReference type="AlphaFoldDB" id="A0AAV1E6S6"/>
<dbReference type="GO" id="GO:0031982">
    <property type="term" value="C:vesicle"/>
    <property type="evidence" value="ECO:0007669"/>
    <property type="project" value="TreeGrafter"/>
</dbReference>
<dbReference type="GO" id="GO:0072583">
    <property type="term" value="P:clathrin-dependent endocytosis"/>
    <property type="evidence" value="ECO:0007669"/>
    <property type="project" value="TreeGrafter"/>
</dbReference>
<accession>A0AAV1E6S6</accession>
<feature type="region of interest" description="Disordered" evidence="1">
    <location>
        <begin position="204"/>
        <end position="227"/>
    </location>
</feature>
<dbReference type="GO" id="GO:0072318">
    <property type="term" value="P:clathrin coat disassembly"/>
    <property type="evidence" value="ECO:0007669"/>
    <property type="project" value="TreeGrafter"/>
</dbReference>
<feature type="region of interest" description="Disordered" evidence="1">
    <location>
        <begin position="29"/>
        <end position="52"/>
    </location>
</feature>
<dbReference type="PANTHER" id="PTHR23172:SF19">
    <property type="entry name" value="J DOMAIN-CONTAINING PROTEIN"/>
    <property type="match status" value="1"/>
</dbReference>
<evidence type="ECO:0000256" key="1">
    <source>
        <dbReference type="SAM" id="MobiDB-lite"/>
    </source>
</evidence>
<dbReference type="Proteomes" id="UP001161247">
    <property type="component" value="Chromosome 8"/>
</dbReference>
<evidence type="ECO:0000313" key="3">
    <source>
        <dbReference type="Proteomes" id="UP001161247"/>
    </source>
</evidence>
<dbReference type="PANTHER" id="PTHR23172">
    <property type="entry name" value="AUXILIN/CYCLIN G-ASSOCIATED KINASE-RELATED"/>
    <property type="match status" value="1"/>
</dbReference>
<proteinExistence type="predicted"/>
<organism evidence="2 3">
    <name type="scientific">Oldenlandia corymbosa var. corymbosa</name>
    <dbReference type="NCBI Taxonomy" id="529605"/>
    <lineage>
        <taxon>Eukaryota</taxon>
        <taxon>Viridiplantae</taxon>
        <taxon>Streptophyta</taxon>
        <taxon>Embryophyta</taxon>
        <taxon>Tracheophyta</taxon>
        <taxon>Spermatophyta</taxon>
        <taxon>Magnoliopsida</taxon>
        <taxon>eudicotyledons</taxon>
        <taxon>Gunneridae</taxon>
        <taxon>Pentapetalae</taxon>
        <taxon>asterids</taxon>
        <taxon>lamiids</taxon>
        <taxon>Gentianales</taxon>
        <taxon>Rubiaceae</taxon>
        <taxon>Rubioideae</taxon>
        <taxon>Spermacoceae</taxon>
        <taxon>Hedyotis-Oldenlandia complex</taxon>
        <taxon>Oldenlandia</taxon>
    </lineage>
</organism>
<name>A0AAV1E6S6_OLDCO</name>
<feature type="compositionally biased region" description="Low complexity" evidence="1">
    <location>
        <begin position="30"/>
        <end position="41"/>
    </location>
</feature>
<gene>
    <name evidence="2" type="ORF">OLC1_LOCUS21990</name>
</gene>
<keyword evidence="3" id="KW-1185">Reference proteome</keyword>
<dbReference type="InterPro" id="IPR036869">
    <property type="entry name" value="J_dom_sf"/>
</dbReference>
<dbReference type="EMBL" id="OX459125">
    <property type="protein sequence ID" value="CAI9115457.1"/>
    <property type="molecule type" value="Genomic_DNA"/>
</dbReference>
<sequence>MDEFGVLVESTGFKSQKLTPMARLKPKPASNFSFSNGFNQSSPPPSNSNVWNESFVEDLDGIFKPNNNISNSQKSQQYYDDGVDIFGGSSKTQPSGSQGNIDLDSVFGFNNDSRTNSGSKFYNETSPPTGSVGGDDLLGGFDFGNRATKKDEQNNVSNSDDLIPGFGGSNTSPNVSKNNGIQPGTGAFNSTFSMADDPFSLFGNSNTSGNDLSKTFPGPSEKDTGRAPVDFSMDELENLAMRKGSGGTTDKPRVITEVKKNSGPKKQMSDIDLLSFVDYPPYFPDTEESDERRTARVKNQINIKQKMEDALIEKKKRDAQVQKEQEERRMFAETVDYRIKRWSAGKEGNLLALLSSLQDVLWPECGWKPVSLTDLIAPAAVRKVYKLANLYVHPDKVQQKGFNLEQKYIAEKVFDLLKEAYNKHNTQGPQSSFNMPF</sequence>
<feature type="region of interest" description="Disordered" evidence="1">
    <location>
        <begin position="146"/>
        <end position="167"/>
    </location>
</feature>
<reference evidence="2" key="1">
    <citation type="submission" date="2023-03" db="EMBL/GenBank/DDBJ databases">
        <authorList>
            <person name="Julca I."/>
        </authorList>
    </citation>
    <scope>NUCLEOTIDE SEQUENCE</scope>
</reference>